<reference evidence="1" key="1">
    <citation type="submission" date="2020-06" db="EMBL/GenBank/DDBJ databases">
        <title>WGS assembly of Ceratodon purpureus strain R40.</title>
        <authorList>
            <person name="Carey S.B."/>
            <person name="Jenkins J."/>
            <person name="Shu S."/>
            <person name="Lovell J.T."/>
            <person name="Sreedasyam A."/>
            <person name="Maumus F."/>
            <person name="Tiley G.P."/>
            <person name="Fernandez-Pozo N."/>
            <person name="Barry K."/>
            <person name="Chen C."/>
            <person name="Wang M."/>
            <person name="Lipzen A."/>
            <person name="Daum C."/>
            <person name="Saski C.A."/>
            <person name="Payton A.C."/>
            <person name="Mcbreen J.C."/>
            <person name="Conrad R.E."/>
            <person name="Kollar L.M."/>
            <person name="Olsson S."/>
            <person name="Huttunen S."/>
            <person name="Landis J.B."/>
            <person name="Wickett N.J."/>
            <person name="Johnson M.G."/>
            <person name="Rensing S.A."/>
            <person name="Grimwood J."/>
            <person name="Schmutz J."/>
            <person name="Mcdaniel S.F."/>
        </authorList>
    </citation>
    <scope>NUCLEOTIDE SEQUENCE</scope>
    <source>
        <strain evidence="1">R40</strain>
    </source>
</reference>
<comment type="caution">
    <text evidence="1">The sequence shown here is derived from an EMBL/GenBank/DDBJ whole genome shotgun (WGS) entry which is preliminary data.</text>
</comment>
<keyword evidence="2" id="KW-1185">Reference proteome</keyword>
<gene>
    <name evidence="1" type="ORF">KC19_VG319400</name>
</gene>
<organism evidence="1 2">
    <name type="scientific">Ceratodon purpureus</name>
    <name type="common">Fire moss</name>
    <name type="synonym">Dicranum purpureum</name>
    <dbReference type="NCBI Taxonomy" id="3225"/>
    <lineage>
        <taxon>Eukaryota</taxon>
        <taxon>Viridiplantae</taxon>
        <taxon>Streptophyta</taxon>
        <taxon>Embryophyta</taxon>
        <taxon>Bryophyta</taxon>
        <taxon>Bryophytina</taxon>
        <taxon>Bryopsida</taxon>
        <taxon>Dicranidae</taxon>
        <taxon>Pseudoditrichales</taxon>
        <taxon>Ditrichaceae</taxon>
        <taxon>Ceratodon</taxon>
    </lineage>
</organism>
<dbReference type="Proteomes" id="UP000822688">
    <property type="component" value="Chromosome V"/>
</dbReference>
<evidence type="ECO:0000313" key="2">
    <source>
        <dbReference type="Proteomes" id="UP000822688"/>
    </source>
</evidence>
<proteinExistence type="predicted"/>
<sequence>MFSVIRCRIKYLCLLFLQASKTGLKLSYFRVLGLTSGEPQPTDRKHYILNNSKSASHIEISIPAHRFGKNL</sequence>
<evidence type="ECO:0000313" key="1">
    <source>
        <dbReference type="EMBL" id="KAG0575111.1"/>
    </source>
</evidence>
<accession>A0A8T0HWN9</accession>
<protein>
    <submittedName>
        <fullName evidence="1">Uncharacterized protein</fullName>
    </submittedName>
</protein>
<dbReference type="AlphaFoldDB" id="A0A8T0HWN9"/>
<name>A0A8T0HWN9_CERPU</name>
<dbReference type="EMBL" id="CM026426">
    <property type="protein sequence ID" value="KAG0575111.1"/>
    <property type="molecule type" value="Genomic_DNA"/>
</dbReference>